<dbReference type="InterPro" id="IPR052965">
    <property type="entry name" value="Pigment-catalase-like"/>
</dbReference>
<dbReference type="Pfam" id="PF13668">
    <property type="entry name" value="Ferritin_2"/>
    <property type="match status" value="1"/>
</dbReference>
<gene>
    <name evidence="3" type="ORF">PMZ80_002051</name>
</gene>
<keyword evidence="2" id="KW-0732">Signal</keyword>
<dbReference type="PANTHER" id="PTHR31694">
    <property type="entry name" value="DESICCATION-LIKE PROTEIN"/>
    <property type="match status" value="1"/>
</dbReference>
<evidence type="ECO:0000313" key="4">
    <source>
        <dbReference type="Proteomes" id="UP001334248"/>
    </source>
</evidence>
<feature type="region of interest" description="Disordered" evidence="1">
    <location>
        <begin position="313"/>
        <end position="334"/>
    </location>
</feature>
<evidence type="ECO:0000256" key="1">
    <source>
        <dbReference type="SAM" id="MobiDB-lite"/>
    </source>
</evidence>
<dbReference type="EMBL" id="JAVHJV010000002">
    <property type="protein sequence ID" value="KAK5944849.1"/>
    <property type="molecule type" value="Genomic_DNA"/>
</dbReference>
<accession>A0ABR0RW75</accession>
<dbReference type="InterPro" id="IPR009078">
    <property type="entry name" value="Ferritin-like_SF"/>
</dbReference>
<feature type="compositionally biased region" description="Gly residues" evidence="1">
    <location>
        <begin position="325"/>
        <end position="334"/>
    </location>
</feature>
<dbReference type="Proteomes" id="UP001334248">
    <property type="component" value="Unassembled WGS sequence"/>
</dbReference>
<sequence length="334" mass="35502">MKTTTFLNVASLAASAAAGPLTNTTSRFNVANGDASETGTSDYYILAFALTLEHLETAFYTEDLYNNLLRLARDEAVHADVLTEKLVEMRGDAPGPCKYNFPFKNAAEFITLAAIIEGVGVSAYPGASTSIHDPAVLQMAASILPVEARHDAILHFNQVWTLASPFIVPGSCPPGYEHLGLTAFPALALVQKDGDEPINAGSDILLQVADDSASATRRRSHIPMHKRHSSAVRRAAHVHQRREGEIYAAFLTVEGAILAKTEQDGNSFAVTVPQGVAGQVYVVLVDSKSDVTDRTTVAGPAIVEVQDVLKMDKPANATMSEGEGEVQGGDGGEQ</sequence>
<dbReference type="CDD" id="cd00657">
    <property type="entry name" value="Ferritin_like"/>
    <property type="match status" value="1"/>
</dbReference>
<dbReference type="RefSeq" id="XP_064732939.1">
    <property type="nucleotide sequence ID" value="XM_064870486.1"/>
</dbReference>
<proteinExistence type="predicted"/>
<evidence type="ECO:0000256" key="2">
    <source>
        <dbReference type="SAM" id="SignalP"/>
    </source>
</evidence>
<dbReference type="GeneID" id="89995500"/>
<reference evidence="3 4" key="1">
    <citation type="journal article" date="2023" name="Res Sq">
        <title>Genomic and morphological characterization of Knufia obscura isolated from the Mars 2020 spacecraft assembly facility.</title>
        <authorList>
            <person name="Chander A.M."/>
            <person name="Teixeira M.M."/>
            <person name="Singh N.K."/>
            <person name="Williams M.P."/>
            <person name="Parker C.W."/>
            <person name="Leo P."/>
            <person name="Stajich J.E."/>
            <person name="Torok T."/>
            <person name="Tighe S."/>
            <person name="Mason C.E."/>
            <person name="Venkateswaran K."/>
        </authorList>
    </citation>
    <scope>NUCLEOTIDE SEQUENCE [LARGE SCALE GENOMIC DNA]</scope>
    <source>
        <strain evidence="3 4">CCFEE 5817</strain>
    </source>
</reference>
<feature type="chain" id="PRO_5046105199" description="Ferritin-like domain-containing protein" evidence="2">
    <location>
        <begin position="19"/>
        <end position="334"/>
    </location>
</feature>
<comment type="caution">
    <text evidence="3">The sequence shown here is derived from an EMBL/GenBank/DDBJ whole genome shotgun (WGS) entry which is preliminary data.</text>
</comment>
<name>A0ABR0RW75_9EURO</name>
<evidence type="ECO:0000313" key="3">
    <source>
        <dbReference type="EMBL" id="KAK5944849.1"/>
    </source>
</evidence>
<feature type="signal peptide" evidence="2">
    <location>
        <begin position="1"/>
        <end position="18"/>
    </location>
</feature>
<keyword evidence="4" id="KW-1185">Reference proteome</keyword>
<dbReference type="SUPFAM" id="SSF47240">
    <property type="entry name" value="Ferritin-like"/>
    <property type="match status" value="1"/>
</dbReference>
<dbReference type="PANTHER" id="PTHR31694:SF26">
    <property type="entry name" value="OS05G0151100 PROTEIN"/>
    <property type="match status" value="1"/>
</dbReference>
<organism evidence="3 4">
    <name type="scientific">Knufia obscura</name>
    <dbReference type="NCBI Taxonomy" id="1635080"/>
    <lineage>
        <taxon>Eukaryota</taxon>
        <taxon>Fungi</taxon>
        <taxon>Dikarya</taxon>
        <taxon>Ascomycota</taxon>
        <taxon>Pezizomycotina</taxon>
        <taxon>Eurotiomycetes</taxon>
        <taxon>Chaetothyriomycetidae</taxon>
        <taxon>Chaetothyriales</taxon>
        <taxon>Trichomeriaceae</taxon>
        <taxon>Knufia</taxon>
    </lineage>
</organism>
<protein>
    <recommendedName>
        <fullName evidence="5">Ferritin-like domain-containing protein</fullName>
    </recommendedName>
</protein>
<evidence type="ECO:0008006" key="5">
    <source>
        <dbReference type="Google" id="ProtNLM"/>
    </source>
</evidence>